<dbReference type="PANTHER" id="PTHR10458:SF22">
    <property type="entry name" value="PEPTIDE DEFORMYLASE"/>
    <property type="match status" value="1"/>
</dbReference>
<dbReference type="SUPFAM" id="SSF56420">
    <property type="entry name" value="Peptide deformylase"/>
    <property type="match status" value="1"/>
</dbReference>
<evidence type="ECO:0000313" key="4">
    <source>
        <dbReference type="EMBL" id="MBC5787105.1"/>
    </source>
</evidence>
<dbReference type="Pfam" id="PF01327">
    <property type="entry name" value="Pep_deformylase"/>
    <property type="match status" value="1"/>
</dbReference>
<dbReference type="NCBIfam" id="TIGR00079">
    <property type="entry name" value="pept_deformyl"/>
    <property type="match status" value="1"/>
</dbReference>
<feature type="binding site" evidence="3">
    <location>
        <position position="134"/>
    </location>
    <ligand>
        <name>Fe cation</name>
        <dbReference type="ChEBI" id="CHEBI:24875"/>
    </ligand>
</feature>
<evidence type="ECO:0000256" key="1">
    <source>
        <dbReference type="ARBA" id="ARBA00010759"/>
    </source>
</evidence>
<organism evidence="4 5">
    <name type="scientific">Clostridium facile</name>
    <dbReference type="NCBI Taxonomy" id="2763035"/>
    <lineage>
        <taxon>Bacteria</taxon>
        <taxon>Bacillati</taxon>
        <taxon>Bacillota</taxon>
        <taxon>Clostridia</taxon>
        <taxon>Eubacteriales</taxon>
        <taxon>Clostridiaceae</taxon>
        <taxon>Clostridium</taxon>
    </lineage>
</organism>
<keyword evidence="3" id="KW-0479">Metal-binding</keyword>
<dbReference type="PANTHER" id="PTHR10458">
    <property type="entry name" value="PEPTIDE DEFORMYLASE"/>
    <property type="match status" value="1"/>
</dbReference>
<comment type="caution">
    <text evidence="4">The sequence shown here is derived from an EMBL/GenBank/DDBJ whole genome shotgun (WGS) entry which is preliminary data.</text>
</comment>
<dbReference type="RefSeq" id="WP_069988792.1">
    <property type="nucleotide sequence ID" value="NZ_JACOQK010000001.1"/>
</dbReference>
<feature type="binding site" evidence="3">
    <location>
        <position position="88"/>
    </location>
    <ligand>
        <name>Fe cation</name>
        <dbReference type="ChEBI" id="CHEBI:24875"/>
    </ligand>
</feature>
<evidence type="ECO:0000256" key="2">
    <source>
        <dbReference type="ARBA" id="ARBA00023004"/>
    </source>
</evidence>
<gene>
    <name evidence="3 4" type="primary">def</name>
    <name evidence="4" type="ORF">H8Z77_03580</name>
</gene>
<dbReference type="EC" id="3.5.1.88" evidence="3"/>
<feature type="active site" evidence="3">
    <location>
        <position position="131"/>
    </location>
</feature>
<keyword evidence="2 3" id="KW-0408">Iron</keyword>
<dbReference type="HAMAP" id="MF_00163">
    <property type="entry name" value="Pep_deformylase"/>
    <property type="match status" value="1"/>
</dbReference>
<dbReference type="PIRSF" id="PIRSF004749">
    <property type="entry name" value="Pep_def"/>
    <property type="match status" value="1"/>
</dbReference>
<dbReference type="GO" id="GO:0042586">
    <property type="term" value="F:peptide deformylase activity"/>
    <property type="evidence" value="ECO:0007669"/>
    <property type="project" value="UniProtKB-EC"/>
</dbReference>
<feature type="binding site" evidence="3">
    <location>
        <position position="130"/>
    </location>
    <ligand>
        <name>Fe cation</name>
        <dbReference type="ChEBI" id="CHEBI:24875"/>
    </ligand>
</feature>
<evidence type="ECO:0000256" key="3">
    <source>
        <dbReference type="HAMAP-Rule" id="MF_00163"/>
    </source>
</evidence>
<sequence length="150" mass="16593">MALRNIVIDDDSILRKKCREVTVFDQRLHQLLDDMAETMYQADGVGLAAPQVGVLKRVVVIDVGEGLVELINPEILETSGTQTGSEGCLSYPNEFGIVTRPNKVKVKAYDRNGNAILVKGKELMARALCHEIDHLNGVVFKDLATEMVRE</sequence>
<name>A0ABR7IPN6_9CLOT</name>
<keyword evidence="3" id="KW-0648">Protein biosynthesis</keyword>
<dbReference type="Proteomes" id="UP000649151">
    <property type="component" value="Unassembled WGS sequence"/>
</dbReference>
<dbReference type="InterPro" id="IPR023635">
    <property type="entry name" value="Peptide_deformylase"/>
</dbReference>
<comment type="cofactor">
    <cofactor evidence="3">
        <name>Fe(2+)</name>
        <dbReference type="ChEBI" id="CHEBI:29033"/>
    </cofactor>
    <text evidence="3">Binds 1 Fe(2+) ion.</text>
</comment>
<dbReference type="NCBIfam" id="NF001159">
    <property type="entry name" value="PRK00150.1-3"/>
    <property type="match status" value="1"/>
</dbReference>
<keyword evidence="5" id="KW-1185">Reference proteome</keyword>
<accession>A0ABR7IPN6</accession>
<comment type="catalytic activity">
    <reaction evidence="3">
        <text>N-terminal N-formyl-L-methionyl-[peptide] + H2O = N-terminal L-methionyl-[peptide] + formate</text>
        <dbReference type="Rhea" id="RHEA:24420"/>
        <dbReference type="Rhea" id="RHEA-COMP:10639"/>
        <dbReference type="Rhea" id="RHEA-COMP:10640"/>
        <dbReference type="ChEBI" id="CHEBI:15377"/>
        <dbReference type="ChEBI" id="CHEBI:15740"/>
        <dbReference type="ChEBI" id="CHEBI:49298"/>
        <dbReference type="ChEBI" id="CHEBI:64731"/>
        <dbReference type="EC" id="3.5.1.88"/>
    </reaction>
</comment>
<dbReference type="PRINTS" id="PR01576">
    <property type="entry name" value="PDEFORMYLASE"/>
</dbReference>
<dbReference type="CDD" id="cd00487">
    <property type="entry name" value="Pep_deformylase"/>
    <property type="match status" value="1"/>
</dbReference>
<proteinExistence type="inferred from homology"/>
<dbReference type="Gene3D" id="3.90.45.10">
    <property type="entry name" value="Peptide deformylase"/>
    <property type="match status" value="1"/>
</dbReference>
<comment type="function">
    <text evidence="3">Removes the formyl group from the N-terminal Met of newly synthesized proteins. Requires at least a dipeptide for an efficient rate of reaction. N-terminal L-methionine is a prerequisite for activity but the enzyme has broad specificity at other positions.</text>
</comment>
<protein>
    <recommendedName>
        <fullName evidence="3">Peptide deformylase</fullName>
        <shortName evidence="3">PDF</shortName>
        <ecNumber evidence="3">3.5.1.88</ecNumber>
    </recommendedName>
    <alternativeName>
        <fullName evidence="3">Polypeptide deformylase</fullName>
    </alternativeName>
</protein>
<comment type="similarity">
    <text evidence="1 3">Belongs to the polypeptide deformylase family.</text>
</comment>
<dbReference type="InterPro" id="IPR036821">
    <property type="entry name" value="Peptide_deformylase_sf"/>
</dbReference>
<reference evidence="4 5" key="1">
    <citation type="submission" date="2020-08" db="EMBL/GenBank/DDBJ databases">
        <title>Genome public.</title>
        <authorList>
            <person name="Liu C."/>
            <person name="Sun Q."/>
        </authorList>
    </citation>
    <scope>NUCLEOTIDE SEQUENCE [LARGE SCALE GENOMIC DNA]</scope>
    <source>
        <strain evidence="4 5">NSJ-27</strain>
    </source>
</reference>
<keyword evidence="3 4" id="KW-0378">Hydrolase</keyword>
<dbReference type="EMBL" id="JACOQK010000001">
    <property type="protein sequence ID" value="MBC5787105.1"/>
    <property type="molecule type" value="Genomic_DNA"/>
</dbReference>
<evidence type="ECO:0000313" key="5">
    <source>
        <dbReference type="Proteomes" id="UP000649151"/>
    </source>
</evidence>